<dbReference type="GO" id="GO:0009253">
    <property type="term" value="P:peptidoglycan catabolic process"/>
    <property type="evidence" value="ECO:0007669"/>
    <property type="project" value="InterPro"/>
</dbReference>
<evidence type="ECO:0000313" key="3">
    <source>
        <dbReference type="EMBL" id="QDU88504.1"/>
    </source>
</evidence>
<dbReference type="Gene3D" id="3.40.630.40">
    <property type="entry name" value="Zn-dependent exopeptidases"/>
    <property type="match status" value="1"/>
</dbReference>
<name>A0A518DAJ4_9BACT</name>
<dbReference type="InterPro" id="IPR033803">
    <property type="entry name" value="CBD-like_Golvesin-Xly"/>
</dbReference>
<feature type="signal peptide" evidence="1">
    <location>
        <begin position="1"/>
        <end position="29"/>
    </location>
</feature>
<dbReference type="PROSITE" id="PS50853">
    <property type="entry name" value="FN3"/>
    <property type="match status" value="1"/>
</dbReference>
<dbReference type="SUPFAM" id="SSF49265">
    <property type="entry name" value="Fibronectin type III"/>
    <property type="match status" value="1"/>
</dbReference>
<dbReference type="SMART" id="SM00646">
    <property type="entry name" value="Ami_3"/>
    <property type="match status" value="1"/>
</dbReference>
<dbReference type="CDD" id="cd00063">
    <property type="entry name" value="FN3"/>
    <property type="match status" value="1"/>
</dbReference>
<dbReference type="Pfam" id="PF01520">
    <property type="entry name" value="Amidase_3"/>
    <property type="match status" value="1"/>
</dbReference>
<dbReference type="SUPFAM" id="SSF53187">
    <property type="entry name" value="Zn-dependent exopeptidases"/>
    <property type="match status" value="1"/>
</dbReference>
<dbReference type="InterPro" id="IPR002508">
    <property type="entry name" value="MurNAc-LAA_cat"/>
</dbReference>
<gene>
    <name evidence="3" type="ORF">Pla175_18820</name>
</gene>
<dbReference type="EMBL" id="CP036291">
    <property type="protein sequence ID" value="QDU88504.1"/>
    <property type="molecule type" value="Genomic_DNA"/>
</dbReference>
<protein>
    <submittedName>
        <fullName evidence="3">AmiA-like protein</fullName>
    </submittedName>
</protein>
<keyword evidence="1" id="KW-0732">Signal</keyword>
<reference evidence="3 4" key="1">
    <citation type="submission" date="2019-02" db="EMBL/GenBank/DDBJ databases">
        <title>Deep-cultivation of Planctomycetes and their phenomic and genomic characterization uncovers novel biology.</title>
        <authorList>
            <person name="Wiegand S."/>
            <person name="Jogler M."/>
            <person name="Boedeker C."/>
            <person name="Pinto D."/>
            <person name="Vollmers J."/>
            <person name="Rivas-Marin E."/>
            <person name="Kohn T."/>
            <person name="Peeters S.H."/>
            <person name="Heuer A."/>
            <person name="Rast P."/>
            <person name="Oberbeckmann S."/>
            <person name="Bunk B."/>
            <person name="Jeske O."/>
            <person name="Meyerdierks A."/>
            <person name="Storesund J.E."/>
            <person name="Kallscheuer N."/>
            <person name="Luecker S."/>
            <person name="Lage O.M."/>
            <person name="Pohl T."/>
            <person name="Merkel B.J."/>
            <person name="Hornburger P."/>
            <person name="Mueller R.-W."/>
            <person name="Bruemmer F."/>
            <person name="Labrenz M."/>
            <person name="Spormann A.M."/>
            <person name="Op den Camp H."/>
            <person name="Overmann J."/>
            <person name="Amann R."/>
            <person name="Jetten M.S.M."/>
            <person name="Mascher T."/>
            <person name="Medema M.H."/>
            <person name="Devos D.P."/>
            <person name="Kaster A.-K."/>
            <person name="Ovreas L."/>
            <person name="Rohde M."/>
            <person name="Galperin M.Y."/>
            <person name="Jogler C."/>
        </authorList>
    </citation>
    <scope>NUCLEOTIDE SEQUENCE [LARGE SCALE GENOMIC DNA]</scope>
    <source>
        <strain evidence="3 4">Pla175</strain>
    </source>
</reference>
<accession>A0A518DAJ4</accession>
<dbReference type="Gene3D" id="3.40.50.880">
    <property type="match status" value="1"/>
</dbReference>
<proteinExistence type="predicted"/>
<sequence length="820" mass="87439" precursor="true">MRLQTAPRLRNLLAAATVLLLPIAVALRAATPPGSQPHGGLAGKIVYLHGGHGYTADAPGRGDWGSQRPLLLGMIEDLGNKDQMDFLADYLWRSGATIAALRPVGHQPNEVVLDNADPAVTFHGDWSDGAGPIWFGGAGEGDPGVAPFRIAQTSPQETAYARYRPKIAEAGFYPVYCWTPVGDDRAADQLYRIHHAGGDTEVAVNHRRVGAGTVYLGTFYFEAGDGGYVDVSNRSDDAGKIVVADMIRFGNGRGDIDRGGGVSGLNREDEAGLYWVQWHADRAHGVPTTTYRELKSDRDATISLAPRYARFMNRAQDGAPSDRVFISFHSNASEGGAQRGVLGLYNGNGRASATTPNQFRLAELLAREVNDDLVAQAGRFEHDWFDRGKNVTLDRTDLEFGEINNEYGLDEFDATIIETGFHDNRQDAEMLRDPRVRDALARATYQGLLKYFAEVDGGNTNATALPPAPTGLCAAGLAAGEVTLSWAPPATSGSDTHGAKSAAWAGGPPTGYRVYASPNGYGFDVEADVRDGAATACTLAGLEPNRLTFFYVVATNAGGESSRSHVVACVPRGKGPRVLVVDGFDRNDRTLNPTQKALQGGDVERVWPRGGNTQDYVVPTAAALHAAGPDLAIDSASDDSVASGSLRLEGYAAAFWILGAESSDDQTLSEELQARLKQFLEQGGRLMVSGSEAAWDLDHLDHGRNFFRETLHAQYVADDAQSSEAKGVADSIFSGLELRFGANPLAYSPKSPDVLRPVAGGELALTYAGGQAGAGVTFNGTAGDGKVVLLGFPFETIAGADDRQAAMERVLRFFAVFGDR</sequence>
<dbReference type="InterPro" id="IPR036116">
    <property type="entry name" value="FN3_sf"/>
</dbReference>
<evidence type="ECO:0000256" key="1">
    <source>
        <dbReference type="SAM" id="SignalP"/>
    </source>
</evidence>
<keyword evidence="4" id="KW-1185">Reference proteome</keyword>
<feature type="chain" id="PRO_5021919314" evidence="1">
    <location>
        <begin position="30"/>
        <end position="820"/>
    </location>
</feature>
<dbReference type="Gene3D" id="2.60.40.10">
    <property type="entry name" value="Immunoglobulins"/>
    <property type="match status" value="1"/>
</dbReference>
<dbReference type="GO" id="GO:0008745">
    <property type="term" value="F:N-acetylmuramoyl-L-alanine amidase activity"/>
    <property type="evidence" value="ECO:0007669"/>
    <property type="project" value="InterPro"/>
</dbReference>
<organism evidence="3 4">
    <name type="scientific">Pirellulimonas nuda</name>
    <dbReference type="NCBI Taxonomy" id="2528009"/>
    <lineage>
        <taxon>Bacteria</taxon>
        <taxon>Pseudomonadati</taxon>
        <taxon>Planctomycetota</taxon>
        <taxon>Planctomycetia</taxon>
        <taxon>Pirellulales</taxon>
        <taxon>Lacipirellulaceae</taxon>
        <taxon>Pirellulimonas</taxon>
    </lineage>
</organism>
<dbReference type="AlphaFoldDB" id="A0A518DAJ4"/>
<dbReference type="SMART" id="SM00060">
    <property type="entry name" value="FN3"/>
    <property type="match status" value="1"/>
</dbReference>
<dbReference type="Pfam" id="PF25275">
    <property type="entry name" value="Golvesin_C"/>
    <property type="match status" value="1"/>
</dbReference>
<dbReference type="InterPro" id="IPR029062">
    <property type="entry name" value="Class_I_gatase-like"/>
</dbReference>
<feature type="domain" description="Fibronectin type-III" evidence="2">
    <location>
        <begin position="468"/>
        <end position="576"/>
    </location>
</feature>
<dbReference type="InterPro" id="IPR003961">
    <property type="entry name" value="FN3_dom"/>
</dbReference>
<dbReference type="Proteomes" id="UP000317429">
    <property type="component" value="Chromosome"/>
</dbReference>
<dbReference type="InterPro" id="IPR013783">
    <property type="entry name" value="Ig-like_fold"/>
</dbReference>
<evidence type="ECO:0000313" key="4">
    <source>
        <dbReference type="Proteomes" id="UP000317429"/>
    </source>
</evidence>
<dbReference type="KEGG" id="pnd:Pla175_18820"/>
<evidence type="ECO:0000259" key="2">
    <source>
        <dbReference type="PROSITE" id="PS50853"/>
    </source>
</evidence>